<name>A0A0K6S645_ECOLX</name>
<reference evidence="1" key="2">
    <citation type="submission" date="2015-07" db="EMBL/GenBank/DDBJ databases">
        <title>Colonization factor diversity and phylogenetic characteristics and distribution of Enterotoxigenic E. coli strains isolated from patients in Kenya.</title>
        <authorList>
            <person name="Njoroge S.M."/>
            <person name="Boinett C.J."/>
            <person name="Made L.F."/>
            <person name="Ouko T.T."/>
            <person name="Fevre E.M."/>
            <person name="Thomson N.R."/>
            <person name="Kariuki S."/>
        </authorList>
    </citation>
    <scope>NUCLEOTIDE SEQUENCE</scope>
    <source>
        <strain evidence="1">ETEC ESEI_164</strain>
    </source>
</reference>
<sequence length="82" mass="9148">MIPASASGLHQYAFRYSRGWRTAYGDADPAYRKEGHSLPGPAGRPVWPPWKWPFFSGRALLQNPPPAQWVTGRRVLVNSAGE</sequence>
<organism evidence="1">
    <name type="scientific">Escherichia coli</name>
    <dbReference type="NCBI Taxonomy" id="562"/>
    <lineage>
        <taxon>Bacteria</taxon>
        <taxon>Pseudomonadati</taxon>
        <taxon>Pseudomonadota</taxon>
        <taxon>Gammaproteobacteria</taxon>
        <taxon>Enterobacterales</taxon>
        <taxon>Enterobacteriaceae</taxon>
        <taxon>Escherichia</taxon>
    </lineage>
</organism>
<dbReference type="AlphaFoldDB" id="A0A0K6S645"/>
<reference evidence="1" key="1">
    <citation type="submission" date="2015-06" db="EMBL/GenBank/DDBJ databases">
        <authorList>
            <person name="Hoefler B.C."/>
            <person name="Straight P.D."/>
        </authorList>
    </citation>
    <scope>NUCLEOTIDE SEQUENCE</scope>
    <source>
        <strain evidence="1">ETEC ESEI_164</strain>
    </source>
</reference>
<proteinExistence type="predicted"/>
<dbReference type="EMBL" id="LN870270">
    <property type="protein sequence ID" value="CUC08953.1"/>
    <property type="molecule type" value="Genomic_DNA"/>
</dbReference>
<evidence type="ECO:0000313" key="1">
    <source>
        <dbReference type="EMBL" id="CUC08953.1"/>
    </source>
</evidence>
<protein>
    <submittedName>
        <fullName evidence="1">Uncharacterized protein</fullName>
    </submittedName>
</protein>
<accession>A0A0K6S645</accession>